<dbReference type="GO" id="GO:0016787">
    <property type="term" value="F:hydrolase activity"/>
    <property type="evidence" value="ECO:0007669"/>
    <property type="project" value="UniProtKB-KW"/>
</dbReference>
<feature type="domain" description="Amidase" evidence="3">
    <location>
        <begin position="26"/>
        <end position="195"/>
    </location>
</feature>
<evidence type="ECO:0000313" key="4">
    <source>
        <dbReference type="EMBL" id="KAF2096071.1"/>
    </source>
</evidence>
<reference evidence="4" key="1">
    <citation type="journal article" date="2020" name="Stud. Mycol.">
        <title>101 Dothideomycetes genomes: a test case for predicting lifestyles and emergence of pathogens.</title>
        <authorList>
            <person name="Haridas S."/>
            <person name="Albert R."/>
            <person name="Binder M."/>
            <person name="Bloem J."/>
            <person name="Labutti K."/>
            <person name="Salamov A."/>
            <person name="Andreopoulos B."/>
            <person name="Baker S."/>
            <person name="Barry K."/>
            <person name="Bills G."/>
            <person name="Bluhm B."/>
            <person name="Cannon C."/>
            <person name="Castanera R."/>
            <person name="Culley D."/>
            <person name="Daum C."/>
            <person name="Ezra D."/>
            <person name="Gonzalez J."/>
            <person name="Henrissat B."/>
            <person name="Kuo A."/>
            <person name="Liang C."/>
            <person name="Lipzen A."/>
            <person name="Lutzoni F."/>
            <person name="Magnuson J."/>
            <person name="Mondo S."/>
            <person name="Nolan M."/>
            <person name="Ohm R."/>
            <person name="Pangilinan J."/>
            <person name="Park H.-J."/>
            <person name="Ramirez L."/>
            <person name="Alfaro M."/>
            <person name="Sun H."/>
            <person name="Tritt A."/>
            <person name="Yoshinaga Y."/>
            <person name="Zwiers L.-H."/>
            <person name="Turgeon B."/>
            <person name="Goodwin S."/>
            <person name="Spatafora J."/>
            <person name="Crous P."/>
            <person name="Grigoriev I."/>
        </authorList>
    </citation>
    <scope>NUCLEOTIDE SEQUENCE</scope>
    <source>
        <strain evidence="4">CBS 133067</strain>
    </source>
</reference>
<evidence type="ECO:0000259" key="3">
    <source>
        <dbReference type="Pfam" id="PF01425"/>
    </source>
</evidence>
<dbReference type="PANTHER" id="PTHR46072:SF7">
    <property type="entry name" value="AMIDASE"/>
    <property type="match status" value="1"/>
</dbReference>
<sequence>MRKSWMRTRRRRGNRSVLAWLTRQPKDSINSKGIDRSSGFVSLADSPVKRDAEIVFVNILLSLGAVLYCKTSVAQASFAAEPENHIIGYIANAQNRFLSLGGSSGGEHHLIALRSSVVGFGRDIGGSIRHPAALNGLFGLKPSYQRLPFEHTSHVMEGQDFVPFSLGPLWSSAAGLTNVTKSVLGRDPWLTDPRVVEAP</sequence>
<gene>
    <name evidence="4" type="ORF">NA57DRAFT_59132</name>
</gene>
<evidence type="ECO:0000256" key="2">
    <source>
        <dbReference type="ARBA" id="ARBA00022801"/>
    </source>
</evidence>
<dbReference type="EMBL" id="ML978130">
    <property type="protein sequence ID" value="KAF2096071.1"/>
    <property type="molecule type" value="Genomic_DNA"/>
</dbReference>
<comment type="caution">
    <text evidence="4">The sequence shown here is derived from an EMBL/GenBank/DDBJ whole genome shotgun (WGS) entry which is preliminary data.</text>
</comment>
<dbReference type="Proteomes" id="UP000799772">
    <property type="component" value="Unassembled WGS sequence"/>
</dbReference>
<keyword evidence="5" id="KW-1185">Reference proteome</keyword>
<keyword evidence="2" id="KW-0378">Hydrolase</keyword>
<comment type="similarity">
    <text evidence="1">Belongs to the amidase family.</text>
</comment>
<proteinExistence type="inferred from homology"/>
<name>A0A9P4M2V9_9PEZI</name>
<dbReference type="PANTHER" id="PTHR46072">
    <property type="entry name" value="AMIDASE-RELATED-RELATED"/>
    <property type="match status" value="1"/>
</dbReference>
<dbReference type="InterPro" id="IPR036928">
    <property type="entry name" value="AS_sf"/>
</dbReference>
<accession>A0A9P4M2V9</accession>
<dbReference type="OrthoDB" id="6428749at2759"/>
<evidence type="ECO:0000313" key="5">
    <source>
        <dbReference type="Proteomes" id="UP000799772"/>
    </source>
</evidence>
<protein>
    <submittedName>
        <fullName evidence="4">Amidase signature enzyme</fullName>
    </submittedName>
</protein>
<dbReference type="AlphaFoldDB" id="A0A9P4M2V9"/>
<dbReference type="SUPFAM" id="SSF75304">
    <property type="entry name" value="Amidase signature (AS) enzymes"/>
    <property type="match status" value="1"/>
</dbReference>
<dbReference type="Pfam" id="PF01425">
    <property type="entry name" value="Amidase"/>
    <property type="match status" value="1"/>
</dbReference>
<organism evidence="4 5">
    <name type="scientific">Rhizodiscina lignyota</name>
    <dbReference type="NCBI Taxonomy" id="1504668"/>
    <lineage>
        <taxon>Eukaryota</taxon>
        <taxon>Fungi</taxon>
        <taxon>Dikarya</taxon>
        <taxon>Ascomycota</taxon>
        <taxon>Pezizomycotina</taxon>
        <taxon>Dothideomycetes</taxon>
        <taxon>Pleosporomycetidae</taxon>
        <taxon>Aulographales</taxon>
        <taxon>Rhizodiscinaceae</taxon>
        <taxon>Rhizodiscina</taxon>
    </lineage>
</organism>
<dbReference type="InterPro" id="IPR023631">
    <property type="entry name" value="Amidase_dom"/>
</dbReference>
<evidence type="ECO:0000256" key="1">
    <source>
        <dbReference type="ARBA" id="ARBA00009199"/>
    </source>
</evidence>
<dbReference type="Gene3D" id="3.90.1300.10">
    <property type="entry name" value="Amidase signature (AS) domain"/>
    <property type="match status" value="1"/>
</dbReference>